<dbReference type="Pfam" id="PF07992">
    <property type="entry name" value="Pyr_redox_2"/>
    <property type="match status" value="1"/>
</dbReference>
<dbReference type="EMBL" id="BAABCN010000002">
    <property type="protein sequence ID" value="GAA3873550.1"/>
    <property type="molecule type" value="Genomic_DNA"/>
</dbReference>
<evidence type="ECO:0000256" key="1">
    <source>
        <dbReference type="ARBA" id="ARBA00005272"/>
    </source>
</evidence>
<organism evidence="8 9">
    <name type="scientific">Leifsonia kafniensis</name>
    <dbReference type="NCBI Taxonomy" id="475957"/>
    <lineage>
        <taxon>Bacteria</taxon>
        <taxon>Bacillati</taxon>
        <taxon>Actinomycetota</taxon>
        <taxon>Actinomycetes</taxon>
        <taxon>Micrococcales</taxon>
        <taxon>Microbacteriaceae</taxon>
        <taxon>Leifsonia</taxon>
    </lineage>
</organism>
<gene>
    <name evidence="8" type="ORF">GCM10022381_15630</name>
</gene>
<keyword evidence="4" id="KW-0560">Oxidoreductase</keyword>
<name>A0ABP7KDQ5_9MICO</name>
<comment type="caution">
    <text evidence="8">The sequence shown here is derived from an EMBL/GenBank/DDBJ whole genome shotgun (WGS) entry which is preliminary data.</text>
</comment>
<evidence type="ECO:0000256" key="6">
    <source>
        <dbReference type="SAM" id="MobiDB-lite"/>
    </source>
</evidence>
<evidence type="ECO:0000259" key="7">
    <source>
        <dbReference type="Pfam" id="PF07992"/>
    </source>
</evidence>
<dbReference type="InterPro" id="IPR036188">
    <property type="entry name" value="FAD/NAD-bd_sf"/>
</dbReference>
<evidence type="ECO:0000313" key="9">
    <source>
        <dbReference type="Proteomes" id="UP001501803"/>
    </source>
</evidence>
<dbReference type="Proteomes" id="UP001501803">
    <property type="component" value="Unassembled WGS sequence"/>
</dbReference>
<evidence type="ECO:0000313" key="8">
    <source>
        <dbReference type="EMBL" id="GAA3873550.1"/>
    </source>
</evidence>
<evidence type="ECO:0000256" key="2">
    <source>
        <dbReference type="ARBA" id="ARBA00022630"/>
    </source>
</evidence>
<proteinExistence type="inferred from homology"/>
<evidence type="ECO:0000256" key="5">
    <source>
        <dbReference type="ARBA" id="ARBA00023027"/>
    </source>
</evidence>
<dbReference type="PRINTS" id="PR00411">
    <property type="entry name" value="PNDRDTASEI"/>
</dbReference>
<keyword evidence="3" id="KW-0274">FAD</keyword>
<dbReference type="InterPro" id="IPR045024">
    <property type="entry name" value="NDH-2"/>
</dbReference>
<dbReference type="InterPro" id="IPR023753">
    <property type="entry name" value="FAD/NAD-binding_dom"/>
</dbReference>
<dbReference type="PANTHER" id="PTHR43706">
    <property type="entry name" value="NADH DEHYDROGENASE"/>
    <property type="match status" value="1"/>
</dbReference>
<dbReference type="RefSeq" id="WP_345064278.1">
    <property type="nucleotide sequence ID" value="NZ_BAABCN010000002.1"/>
</dbReference>
<keyword evidence="2" id="KW-0285">Flavoprotein</keyword>
<protein>
    <submittedName>
        <fullName evidence="8">FAD-dependent oxidoreductase</fullName>
    </submittedName>
</protein>
<accession>A0ABP7KDQ5</accession>
<keyword evidence="5" id="KW-0520">NAD</keyword>
<keyword evidence="9" id="KW-1185">Reference proteome</keyword>
<feature type="domain" description="FAD/NAD(P)-binding" evidence="7">
    <location>
        <begin position="3"/>
        <end position="334"/>
    </location>
</feature>
<dbReference type="PRINTS" id="PR00368">
    <property type="entry name" value="FADPNR"/>
</dbReference>
<dbReference type="Gene3D" id="3.50.50.100">
    <property type="match status" value="1"/>
</dbReference>
<evidence type="ECO:0000256" key="4">
    <source>
        <dbReference type="ARBA" id="ARBA00023002"/>
    </source>
</evidence>
<reference evidence="9" key="1">
    <citation type="journal article" date="2019" name="Int. J. Syst. Evol. Microbiol.">
        <title>The Global Catalogue of Microorganisms (GCM) 10K type strain sequencing project: providing services to taxonomists for standard genome sequencing and annotation.</title>
        <authorList>
            <consortium name="The Broad Institute Genomics Platform"/>
            <consortium name="The Broad Institute Genome Sequencing Center for Infectious Disease"/>
            <person name="Wu L."/>
            <person name="Ma J."/>
        </authorList>
    </citation>
    <scope>NUCLEOTIDE SEQUENCE [LARGE SCALE GENOMIC DNA]</scope>
    <source>
        <strain evidence="9">JCM 17021</strain>
    </source>
</reference>
<feature type="region of interest" description="Disordered" evidence="6">
    <location>
        <begin position="469"/>
        <end position="528"/>
    </location>
</feature>
<dbReference type="SUPFAM" id="SSF51905">
    <property type="entry name" value="FAD/NAD(P)-binding domain"/>
    <property type="match status" value="2"/>
</dbReference>
<evidence type="ECO:0000256" key="3">
    <source>
        <dbReference type="ARBA" id="ARBA00022827"/>
    </source>
</evidence>
<comment type="similarity">
    <text evidence="1">Belongs to the NADH dehydrogenase family.</text>
</comment>
<dbReference type="PANTHER" id="PTHR43706:SF45">
    <property type="entry name" value="NADH DEHYDROGENASE-LIKE PROTEIN RV1812C"/>
    <property type="match status" value="1"/>
</dbReference>
<sequence>MPKILIVGGGYAGFYTAWKLEKWLRSGEAEVTMVDPLPYMTYQPFLPEVAAGSIEARHSVVAHRRHLKKTNVITAKVTNVNHATKTATITPPVGEPYEFTYDIVVVTAGAVSRTFPIPGVADQAIGLKTVEEAVAIRDRVLTNFDKASQLPAGPERDRLLTFVVVGGGFAGIEVFAELRSFASSLLKSYPQINFEDTHFHLIEAMGRIMPEVSLETSKWVIKNLDERGATIHLDTQLTSAVDGKIELSTGESFETDLIVWTAGVMANPGIVRNTDLPIEERGRLRVRADLRVGTEDDIVVDAWGAGDITAVPDLSGGGVGGNCVPNAQHAVRQGKLLAKNIVAVLRGEGPKDYFHKNMGAVAGLGVGYGVFQSGKFALKGLPAWFAHRGYHGLAMPSWERKIRVIWGWVNNFFLGRDIVGIAAVETPRAVFEEFASRPKPPVAAAPAAPAAPAPKAEVAAPAPKAEVVAAPAAKAPRAPRAPRKTAVTAAESKTTESKTAAPKAAASKAASKTAAADAAKTAEAVAAK</sequence>